<keyword evidence="1" id="KW-0472">Membrane</keyword>
<organism evidence="2 3">
    <name type="scientific">Companilactobacillus bobalius</name>
    <dbReference type="NCBI Taxonomy" id="2801451"/>
    <lineage>
        <taxon>Bacteria</taxon>
        <taxon>Bacillati</taxon>
        <taxon>Bacillota</taxon>
        <taxon>Bacilli</taxon>
        <taxon>Lactobacillales</taxon>
        <taxon>Lactobacillaceae</taxon>
        <taxon>Companilactobacillus</taxon>
    </lineage>
</organism>
<dbReference type="RefSeq" id="WP_256970561.1">
    <property type="nucleotide sequence ID" value="NZ_LNUA01000011.1"/>
</dbReference>
<evidence type="ECO:0000256" key="1">
    <source>
        <dbReference type="SAM" id="Phobius"/>
    </source>
</evidence>
<dbReference type="EMBL" id="MYFM01000007">
    <property type="protein sequence ID" value="OVE96520.1"/>
    <property type="molecule type" value="Genomic_DNA"/>
</dbReference>
<dbReference type="Proteomes" id="UP000196232">
    <property type="component" value="Unassembled WGS sequence"/>
</dbReference>
<name>A0A202F7X0_9LACO</name>
<comment type="caution">
    <text evidence="2">The sequence shown here is derived from an EMBL/GenBank/DDBJ whole genome shotgun (WGS) entry which is preliminary data.</text>
</comment>
<protein>
    <submittedName>
        <fullName evidence="2">Uncharacterized protein</fullName>
    </submittedName>
</protein>
<feature type="transmembrane region" description="Helical" evidence="1">
    <location>
        <begin position="17"/>
        <end position="36"/>
    </location>
</feature>
<reference evidence="2 3" key="1">
    <citation type="submission" date="2017-03" db="EMBL/GenBank/DDBJ databases">
        <title>Genome sequence of Lactobacillus bobalius KACC 16343.</title>
        <authorList>
            <person name="Chun J."/>
        </authorList>
    </citation>
    <scope>NUCLEOTIDE SEQUENCE [LARGE SCALE GENOMIC DNA]</scope>
    <source>
        <strain evidence="2 3">KACC 16343</strain>
    </source>
</reference>
<evidence type="ECO:0000313" key="3">
    <source>
        <dbReference type="Proteomes" id="UP000196232"/>
    </source>
</evidence>
<accession>A0A202F7X0</accession>
<proteinExistence type="predicted"/>
<dbReference type="AlphaFoldDB" id="A0A202F7X0"/>
<keyword evidence="1" id="KW-0812">Transmembrane</keyword>
<gene>
    <name evidence="2" type="ORF">LKACC16343_02187</name>
</gene>
<sequence>MTLSKLIVGKPLEEKKMIGRIVLAAVGLIIVSRFFIDWGKTDDK</sequence>
<keyword evidence="1" id="KW-1133">Transmembrane helix</keyword>
<evidence type="ECO:0000313" key="2">
    <source>
        <dbReference type="EMBL" id="OVE96520.1"/>
    </source>
</evidence>